<dbReference type="Gene3D" id="3.90.226.10">
    <property type="entry name" value="2-enoyl-CoA Hydratase, Chain A, domain 1"/>
    <property type="match status" value="1"/>
</dbReference>
<dbReference type="RefSeq" id="WP_119050245.1">
    <property type="nucleotide sequence ID" value="NZ_CP032157.1"/>
</dbReference>
<dbReference type="OrthoDB" id="5480566at2"/>
<organism evidence="3 4">
    <name type="scientific">Paraflavitalea soli</name>
    <dbReference type="NCBI Taxonomy" id="2315862"/>
    <lineage>
        <taxon>Bacteria</taxon>
        <taxon>Pseudomonadati</taxon>
        <taxon>Bacteroidota</taxon>
        <taxon>Chitinophagia</taxon>
        <taxon>Chitinophagales</taxon>
        <taxon>Chitinophagaceae</taxon>
        <taxon>Paraflavitalea</taxon>
    </lineage>
</organism>
<dbReference type="GO" id="GO:0006508">
    <property type="term" value="P:proteolysis"/>
    <property type="evidence" value="ECO:0007669"/>
    <property type="project" value="InterPro"/>
</dbReference>
<dbReference type="SMART" id="SM00245">
    <property type="entry name" value="TSPc"/>
    <property type="match status" value="1"/>
</dbReference>
<reference evidence="3 4" key="1">
    <citation type="submission" date="2018-09" db="EMBL/GenBank/DDBJ databases">
        <title>Genome sequencing of strain 6GH32-13.</title>
        <authorList>
            <person name="Weon H.-Y."/>
            <person name="Heo J."/>
            <person name="Kwon S.-W."/>
        </authorList>
    </citation>
    <scope>NUCLEOTIDE SEQUENCE [LARGE SCALE GENOMIC DNA]</scope>
    <source>
        <strain evidence="3 4">5GH32-13</strain>
    </source>
</reference>
<gene>
    <name evidence="3" type="ORF">D3H65_10385</name>
</gene>
<dbReference type="InterPro" id="IPR005151">
    <property type="entry name" value="Tail-specific_protease"/>
</dbReference>
<sequence length="454" mass="51242">MKRLSAVCIFFVILCFARPVGAQEAGYDPNRLFPADTLKADLHFLQRKLEHIHPVLYRYTTRQVFNTFLDSISGAIVRPMREQEFLSLVSLLNAKVCDGHTMMLPSEGAMEYNNTQALLLPFSVCFLNEKLYITENCSADSSIQAGNEVLRINGLETQAVMKQLLQRQIRDGHNQTYPLWILNHYFPSYYLFAFGESALLDLELKNSRGETFRRQVAGLRKDSIRQYRRARYQSTAPNAGMQHGITLETITEGKTAVLTIKSFDSSLIRDQYGQDFNRTIDSIFNELQAHPVKELLLDLRDNQGGDFETGRYLLSYLLTRPTRYLIGGAEAKLIKPHTKRFTGSLYVLINGGSFSNTAIVSASLAQAKRALFIGEESGGNQYMICGNPTLITLPHTRLQTYISTTNFRISTAPNEGRGIIPDEPVVISLQELMTGRDITREKALQLIATPKIHQ</sequence>
<dbReference type="KEGG" id="pseg:D3H65_10385"/>
<dbReference type="Pfam" id="PF03572">
    <property type="entry name" value="Peptidase_S41"/>
    <property type="match status" value="1"/>
</dbReference>
<feature type="signal peptide" evidence="1">
    <location>
        <begin position="1"/>
        <end position="22"/>
    </location>
</feature>
<dbReference type="GO" id="GO:0008236">
    <property type="term" value="F:serine-type peptidase activity"/>
    <property type="evidence" value="ECO:0007669"/>
    <property type="project" value="InterPro"/>
</dbReference>
<evidence type="ECO:0000313" key="3">
    <source>
        <dbReference type="EMBL" id="AXY74358.1"/>
    </source>
</evidence>
<dbReference type="EMBL" id="CP032157">
    <property type="protein sequence ID" value="AXY74358.1"/>
    <property type="molecule type" value="Genomic_DNA"/>
</dbReference>
<feature type="chain" id="PRO_5017741737" description="Tail specific protease domain-containing protein" evidence="1">
    <location>
        <begin position="23"/>
        <end position="454"/>
    </location>
</feature>
<dbReference type="Proteomes" id="UP000263900">
    <property type="component" value="Chromosome"/>
</dbReference>
<dbReference type="InterPro" id="IPR029045">
    <property type="entry name" value="ClpP/crotonase-like_dom_sf"/>
</dbReference>
<dbReference type="PANTHER" id="PTHR32060">
    <property type="entry name" value="TAIL-SPECIFIC PROTEASE"/>
    <property type="match status" value="1"/>
</dbReference>
<dbReference type="AlphaFoldDB" id="A0A3B7MJJ8"/>
<protein>
    <recommendedName>
        <fullName evidence="2">Tail specific protease domain-containing protein</fullName>
    </recommendedName>
</protein>
<accession>A0A3B7MJJ8</accession>
<dbReference type="GO" id="GO:0007165">
    <property type="term" value="P:signal transduction"/>
    <property type="evidence" value="ECO:0007669"/>
    <property type="project" value="TreeGrafter"/>
</dbReference>
<dbReference type="GO" id="GO:0004175">
    <property type="term" value="F:endopeptidase activity"/>
    <property type="evidence" value="ECO:0007669"/>
    <property type="project" value="TreeGrafter"/>
</dbReference>
<evidence type="ECO:0000259" key="2">
    <source>
        <dbReference type="SMART" id="SM00245"/>
    </source>
</evidence>
<keyword evidence="4" id="KW-1185">Reference proteome</keyword>
<dbReference type="PANTHER" id="PTHR32060:SF30">
    <property type="entry name" value="CARBOXY-TERMINAL PROCESSING PROTEASE CTPA"/>
    <property type="match status" value="1"/>
</dbReference>
<evidence type="ECO:0000313" key="4">
    <source>
        <dbReference type="Proteomes" id="UP000263900"/>
    </source>
</evidence>
<feature type="domain" description="Tail specific protease" evidence="2">
    <location>
        <begin position="246"/>
        <end position="426"/>
    </location>
</feature>
<proteinExistence type="predicted"/>
<name>A0A3B7MJJ8_9BACT</name>
<dbReference type="SUPFAM" id="SSF52096">
    <property type="entry name" value="ClpP/crotonase"/>
    <property type="match status" value="1"/>
</dbReference>
<keyword evidence="1" id="KW-0732">Signal</keyword>
<evidence type="ECO:0000256" key="1">
    <source>
        <dbReference type="SAM" id="SignalP"/>
    </source>
</evidence>
<dbReference type="GO" id="GO:0030288">
    <property type="term" value="C:outer membrane-bounded periplasmic space"/>
    <property type="evidence" value="ECO:0007669"/>
    <property type="project" value="TreeGrafter"/>
</dbReference>